<dbReference type="InterPro" id="IPR016181">
    <property type="entry name" value="Acyl_CoA_acyltransferase"/>
</dbReference>
<keyword evidence="4" id="KW-0687">Ribonucleoprotein</keyword>
<dbReference type="GO" id="GO:0005840">
    <property type="term" value="C:ribosome"/>
    <property type="evidence" value="ECO:0007669"/>
    <property type="project" value="UniProtKB-KW"/>
</dbReference>
<keyword evidence="2" id="KW-0012">Acyltransferase</keyword>
<evidence type="ECO:0000313" key="4">
    <source>
        <dbReference type="EMBL" id="RAS15793.1"/>
    </source>
</evidence>
<feature type="domain" description="N-acetyltransferase" evidence="3">
    <location>
        <begin position="3"/>
        <end position="170"/>
    </location>
</feature>
<name>A0A329B5Y0_9BURK</name>
<protein>
    <submittedName>
        <fullName evidence="4">Ribosomal protein S18 acetylase RimI-like enzyme</fullName>
    </submittedName>
</protein>
<evidence type="ECO:0000256" key="2">
    <source>
        <dbReference type="ARBA" id="ARBA00023315"/>
    </source>
</evidence>
<evidence type="ECO:0000313" key="5">
    <source>
        <dbReference type="Proteomes" id="UP000248918"/>
    </source>
</evidence>
<comment type="caution">
    <text evidence="4">The sequence shown here is derived from an EMBL/GenBank/DDBJ whole genome shotgun (WGS) entry which is preliminary data.</text>
</comment>
<dbReference type="GO" id="GO:0016747">
    <property type="term" value="F:acyltransferase activity, transferring groups other than amino-acyl groups"/>
    <property type="evidence" value="ECO:0007669"/>
    <property type="project" value="InterPro"/>
</dbReference>
<organism evidence="4 5">
    <name type="scientific">Paraburkholderia bryophila</name>
    <dbReference type="NCBI Taxonomy" id="420952"/>
    <lineage>
        <taxon>Bacteria</taxon>
        <taxon>Pseudomonadati</taxon>
        <taxon>Pseudomonadota</taxon>
        <taxon>Betaproteobacteria</taxon>
        <taxon>Burkholderiales</taxon>
        <taxon>Burkholderiaceae</taxon>
        <taxon>Paraburkholderia</taxon>
    </lineage>
</organism>
<dbReference type="Proteomes" id="UP000248918">
    <property type="component" value="Unassembled WGS sequence"/>
</dbReference>
<accession>A0A329B5Y0</accession>
<keyword evidence="4" id="KW-0689">Ribosomal protein</keyword>
<reference evidence="4 5" key="1">
    <citation type="submission" date="2018-06" db="EMBL/GenBank/DDBJ databases">
        <title>Genomic Encyclopedia of Type Strains, Phase III (KMG-III): the genomes of soil and plant-associated and newly described type strains.</title>
        <authorList>
            <person name="Whitman W."/>
        </authorList>
    </citation>
    <scope>NUCLEOTIDE SEQUENCE [LARGE SCALE GENOMIC DNA]</scope>
    <source>
        <strain evidence="4 5">LMG 23644</strain>
    </source>
</reference>
<evidence type="ECO:0000259" key="3">
    <source>
        <dbReference type="PROSITE" id="PS51186"/>
    </source>
</evidence>
<gene>
    <name evidence="4" type="ORF">BX591_15510</name>
</gene>
<dbReference type="AlphaFoldDB" id="A0A329B5Y0"/>
<dbReference type="PANTHER" id="PTHR43877">
    <property type="entry name" value="AMINOALKYLPHOSPHONATE N-ACETYLTRANSFERASE-RELATED-RELATED"/>
    <property type="match status" value="1"/>
</dbReference>
<sequence length="171" mass="19494">MTVEIREATYSDAETIARIHVLSWQAAYRGIMPEAFLERLFVEARLGMWQKSFQSGKLKVLLAYSDEAVVGWIAFGACRDADKDETWAEVEALYILPEFWRRGIGERLSESACSLLRSAGFSFVALWVLSENHRARGFYHRIGFDHDDSSKCITVGGTPLTEIRYRCSLMN</sequence>
<proteinExistence type="predicted"/>
<dbReference type="Gene3D" id="3.40.630.30">
    <property type="match status" value="1"/>
</dbReference>
<evidence type="ECO:0000256" key="1">
    <source>
        <dbReference type="ARBA" id="ARBA00022679"/>
    </source>
</evidence>
<dbReference type="Pfam" id="PF00583">
    <property type="entry name" value="Acetyltransf_1"/>
    <property type="match status" value="1"/>
</dbReference>
<dbReference type="SUPFAM" id="SSF55729">
    <property type="entry name" value="Acyl-CoA N-acyltransferases (Nat)"/>
    <property type="match status" value="1"/>
</dbReference>
<dbReference type="InterPro" id="IPR000182">
    <property type="entry name" value="GNAT_dom"/>
</dbReference>
<dbReference type="InterPro" id="IPR050832">
    <property type="entry name" value="Bact_Acetyltransf"/>
</dbReference>
<dbReference type="RefSeq" id="WP_167444688.1">
    <property type="nucleotide sequence ID" value="NZ_CADFFP010000046.1"/>
</dbReference>
<dbReference type="EMBL" id="QLTK01000055">
    <property type="protein sequence ID" value="RAS15793.1"/>
    <property type="molecule type" value="Genomic_DNA"/>
</dbReference>
<dbReference type="CDD" id="cd04301">
    <property type="entry name" value="NAT_SF"/>
    <property type="match status" value="1"/>
</dbReference>
<keyword evidence="1" id="KW-0808">Transferase</keyword>
<dbReference type="PROSITE" id="PS51186">
    <property type="entry name" value="GNAT"/>
    <property type="match status" value="1"/>
</dbReference>